<dbReference type="PRINTS" id="PR00260">
    <property type="entry name" value="CHEMTRNSDUCR"/>
</dbReference>
<dbReference type="SMART" id="SM01049">
    <property type="entry name" value="Cache_2"/>
    <property type="match status" value="1"/>
</dbReference>
<dbReference type="SUPFAM" id="SSF58104">
    <property type="entry name" value="Methyl-accepting chemotaxis protein (MCP) signaling domain"/>
    <property type="match status" value="1"/>
</dbReference>
<evidence type="ECO:0000256" key="1">
    <source>
        <dbReference type="ARBA" id="ARBA00004651"/>
    </source>
</evidence>
<dbReference type="InterPro" id="IPR033480">
    <property type="entry name" value="sCache_2"/>
</dbReference>
<dbReference type="Gene3D" id="6.10.340.10">
    <property type="match status" value="1"/>
</dbReference>
<evidence type="ECO:0000256" key="7">
    <source>
        <dbReference type="ARBA" id="ARBA00029447"/>
    </source>
</evidence>
<dbReference type="Gene3D" id="3.30.450.20">
    <property type="entry name" value="PAS domain"/>
    <property type="match status" value="1"/>
</dbReference>
<name>A0AA94L1N4_DESDE</name>
<comment type="similarity">
    <text evidence="7">Belongs to the methyl-accepting chemotaxis (MCP) protein family.</text>
</comment>
<dbReference type="InterPro" id="IPR004089">
    <property type="entry name" value="MCPsignal_dom"/>
</dbReference>
<protein>
    <submittedName>
        <fullName evidence="13">Methyl-accepting chemotaxis sensory transducer with Cache sensor</fullName>
    </submittedName>
</protein>
<dbReference type="InterPro" id="IPR003660">
    <property type="entry name" value="HAMP_dom"/>
</dbReference>
<dbReference type="PROSITE" id="PS50885">
    <property type="entry name" value="HAMP"/>
    <property type="match status" value="1"/>
</dbReference>
<dbReference type="CDD" id="cd06225">
    <property type="entry name" value="HAMP"/>
    <property type="match status" value="1"/>
</dbReference>
<evidence type="ECO:0000256" key="10">
    <source>
        <dbReference type="SAM" id="Phobius"/>
    </source>
</evidence>
<feature type="transmembrane region" description="Helical" evidence="10">
    <location>
        <begin position="12"/>
        <end position="32"/>
    </location>
</feature>
<feature type="domain" description="HAMP" evidence="12">
    <location>
        <begin position="228"/>
        <end position="280"/>
    </location>
</feature>
<dbReference type="AlphaFoldDB" id="A0AA94L1N4"/>
<feature type="domain" description="Methyl-accepting transducer" evidence="11">
    <location>
        <begin position="327"/>
        <end position="563"/>
    </location>
</feature>
<dbReference type="PANTHER" id="PTHR32089:SF112">
    <property type="entry name" value="LYSOZYME-LIKE PROTEIN-RELATED"/>
    <property type="match status" value="1"/>
</dbReference>
<comment type="caution">
    <text evidence="13">The sequence shown here is derived from an EMBL/GenBank/DDBJ whole genome shotgun (WGS) entry which is preliminary data.</text>
</comment>
<keyword evidence="6 8" id="KW-0807">Transducer</keyword>
<dbReference type="Pfam" id="PF00672">
    <property type="entry name" value="HAMP"/>
    <property type="match status" value="1"/>
</dbReference>
<dbReference type="GO" id="GO:0005886">
    <property type="term" value="C:plasma membrane"/>
    <property type="evidence" value="ECO:0007669"/>
    <property type="project" value="UniProtKB-SubCell"/>
</dbReference>
<evidence type="ECO:0000313" key="14">
    <source>
        <dbReference type="Proteomes" id="UP000182680"/>
    </source>
</evidence>
<dbReference type="CDD" id="cd11386">
    <property type="entry name" value="MCP_signal"/>
    <property type="match status" value="1"/>
</dbReference>
<gene>
    <name evidence="13" type="ORF">SAMN02910291_00663</name>
</gene>
<evidence type="ECO:0000256" key="6">
    <source>
        <dbReference type="ARBA" id="ARBA00023224"/>
    </source>
</evidence>
<accession>A0AA94L1N4</accession>
<keyword evidence="3 10" id="KW-0812">Transmembrane</keyword>
<evidence type="ECO:0000256" key="3">
    <source>
        <dbReference type="ARBA" id="ARBA00022692"/>
    </source>
</evidence>
<keyword evidence="5 10" id="KW-0472">Membrane</keyword>
<dbReference type="OMA" id="LETIMHH"/>
<comment type="subcellular location">
    <subcellularLocation>
        <location evidence="1">Cell membrane</location>
        <topology evidence="1">Multi-pass membrane protein</topology>
    </subcellularLocation>
</comment>
<dbReference type="InterPro" id="IPR004090">
    <property type="entry name" value="Chemotax_Me-accpt_rcpt"/>
</dbReference>
<evidence type="ECO:0000259" key="12">
    <source>
        <dbReference type="PROSITE" id="PS50885"/>
    </source>
</evidence>
<dbReference type="SMART" id="SM00304">
    <property type="entry name" value="HAMP"/>
    <property type="match status" value="2"/>
</dbReference>
<reference evidence="14" key="1">
    <citation type="submission" date="2016-11" db="EMBL/GenBank/DDBJ databases">
        <authorList>
            <person name="Jaros S."/>
            <person name="Januszkiewicz K."/>
            <person name="Wedrychowicz H."/>
        </authorList>
    </citation>
    <scope>NUCLEOTIDE SEQUENCE [LARGE SCALE GENOMIC DNA]</scope>
    <source>
        <strain evidence="14">DSM 7057</strain>
    </source>
</reference>
<keyword evidence="9" id="KW-0175">Coiled coil</keyword>
<dbReference type="Pfam" id="PF00015">
    <property type="entry name" value="MCPsignal"/>
    <property type="match status" value="1"/>
</dbReference>
<keyword evidence="2" id="KW-1003">Cell membrane</keyword>
<evidence type="ECO:0000259" key="11">
    <source>
        <dbReference type="PROSITE" id="PS50111"/>
    </source>
</evidence>
<dbReference type="FunFam" id="1.10.287.950:FF:000001">
    <property type="entry name" value="Methyl-accepting chemotaxis sensory transducer"/>
    <property type="match status" value="1"/>
</dbReference>
<dbReference type="Pfam" id="PF17200">
    <property type="entry name" value="sCache_2"/>
    <property type="match status" value="1"/>
</dbReference>
<dbReference type="SMART" id="SM00283">
    <property type="entry name" value="MA"/>
    <property type="match status" value="1"/>
</dbReference>
<dbReference type="Gene3D" id="1.10.287.950">
    <property type="entry name" value="Methyl-accepting chemotaxis protein"/>
    <property type="match status" value="1"/>
</dbReference>
<keyword evidence="4 10" id="KW-1133">Transmembrane helix</keyword>
<feature type="coiled-coil region" evidence="9">
    <location>
        <begin position="261"/>
        <end position="295"/>
    </location>
</feature>
<evidence type="ECO:0000256" key="5">
    <source>
        <dbReference type="ARBA" id="ARBA00023136"/>
    </source>
</evidence>
<dbReference type="GO" id="GO:0007165">
    <property type="term" value="P:signal transduction"/>
    <property type="evidence" value="ECO:0007669"/>
    <property type="project" value="UniProtKB-KW"/>
</dbReference>
<dbReference type="EMBL" id="FPIW01000007">
    <property type="protein sequence ID" value="SFW27494.1"/>
    <property type="molecule type" value="Genomic_DNA"/>
</dbReference>
<dbReference type="Proteomes" id="UP000182680">
    <property type="component" value="Unassembled WGS sequence"/>
</dbReference>
<proteinExistence type="inferred from homology"/>
<dbReference type="RefSeq" id="WP_012623738.1">
    <property type="nucleotide sequence ID" value="NZ_FPIW01000007.1"/>
</dbReference>
<evidence type="ECO:0000313" key="13">
    <source>
        <dbReference type="EMBL" id="SFW27494.1"/>
    </source>
</evidence>
<dbReference type="PANTHER" id="PTHR32089">
    <property type="entry name" value="METHYL-ACCEPTING CHEMOTAXIS PROTEIN MCPB"/>
    <property type="match status" value="1"/>
</dbReference>
<evidence type="ECO:0000256" key="4">
    <source>
        <dbReference type="ARBA" id="ARBA00022989"/>
    </source>
</evidence>
<dbReference type="GO" id="GO:0004888">
    <property type="term" value="F:transmembrane signaling receptor activity"/>
    <property type="evidence" value="ECO:0007669"/>
    <property type="project" value="InterPro"/>
</dbReference>
<organism evidence="13 14">
    <name type="scientific">Desulfovibrio desulfuricans</name>
    <dbReference type="NCBI Taxonomy" id="876"/>
    <lineage>
        <taxon>Bacteria</taxon>
        <taxon>Pseudomonadati</taxon>
        <taxon>Thermodesulfobacteriota</taxon>
        <taxon>Desulfovibrionia</taxon>
        <taxon>Desulfovibrionales</taxon>
        <taxon>Desulfovibrionaceae</taxon>
        <taxon>Desulfovibrio</taxon>
    </lineage>
</organism>
<evidence type="ECO:0000256" key="8">
    <source>
        <dbReference type="PROSITE-ProRule" id="PRU00284"/>
    </source>
</evidence>
<evidence type="ECO:0000256" key="2">
    <source>
        <dbReference type="ARBA" id="ARBA00022475"/>
    </source>
</evidence>
<sequence length="599" mass="63531">MLRNISIAQRITCFVTLMIAMVIAMAVLSFFMTSNVIDEGTSVARNQLLDSQRARIKDVTQASALGLAAMTRGLPPQEQLGVIADYIEKSRFEDDASGYFYVYEGTVNVAHPTQKQLVGKDLSGTADKQGVHYVVELHKAAAKGGGFVDFVFPKPGAGDVFKLGYAEKIEGTPYWIGTGVYIDNVDREENRLHSTMGSLLTRTLGTYGGGFLAALLLIVVPLSYRLATSITRPLAGITGQARAVAAGNLDVTITPDGKDEVALLERALRDMVDKLKKLINETAEKSRQADEAANEARVAQSRAELAGQDAQAKAAAMLVAADRLEQVAHAVSTASTQLSTQIEQSDRGAMDSAQRLTEAAAAINQMNATVQSVAQNATQASASSHDTREKAVAGAHIVEQAVRSISQVHEVSQRLTENMGQLNDQAQAISKIMNVISDIADQTNLLALNAAIEAARAGDAGRGFAVVADEVRKLAEKTMASTHDVGAAITSIQASTAKSMTAMETATEQVSQATEFAHQSGQALEEIVSTVEATADQVNAIAAASEQQSVASEEINRSISTVNDVVQQTAEAMHEAALAVSDLARQAQNLSSLIGDMKK</sequence>
<dbReference type="GO" id="GO:0006935">
    <property type="term" value="P:chemotaxis"/>
    <property type="evidence" value="ECO:0007669"/>
    <property type="project" value="InterPro"/>
</dbReference>
<dbReference type="PROSITE" id="PS50111">
    <property type="entry name" value="CHEMOTAXIS_TRANSDUC_2"/>
    <property type="match status" value="1"/>
</dbReference>
<evidence type="ECO:0000256" key="9">
    <source>
        <dbReference type="SAM" id="Coils"/>
    </source>
</evidence>